<keyword evidence="2" id="KW-1185">Reference proteome</keyword>
<name>A0ACB9ZNS3_CATRO</name>
<dbReference type="EMBL" id="CM044708">
    <property type="protein sequence ID" value="KAI5648734.1"/>
    <property type="molecule type" value="Genomic_DNA"/>
</dbReference>
<dbReference type="Proteomes" id="UP001060085">
    <property type="component" value="Linkage Group LG08"/>
</dbReference>
<organism evidence="1 2">
    <name type="scientific">Catharanthus roseus</name>
    <name type="common">Madagascar periwinkle</name>
    <name type="synonym">Vinca rosea</name>
    <dbReference type="NCBI Taxonomy" id="4058"/>
    <lineage>
        <taxon>Eukaryota</taxon>
        <taxon>Viridiplantae</taxon>
        <taxon>Streptophyta</taxon>
        <taxon>Embryophyta</taxon>
        <taxon>Tracheophyta</taxon>
        <taxon>Spermatophyta</taxon>
        <taxon>Magnoliopsida</taxon>
        <taxon>eudicotyledons</taxon>
        <taxon>Gunneridae</taxon>
        <taxon>Pentapetalae</taxon>
        <taxon>asterids</taxon>
        <taxon>lamiids</taxon>
        <taxon>Gentianales</taxon>
        <taxon>Apocynaceae</taxon>
        <taxon>Rauvolfioideae</taxon>
        <taxon>Vinceae</taxon>
        <taxon>Catharanthinae</taxon>
        <taxon>Catharanthus</taxon>
    </lineage>
</organism>
<evidence type="ECO:0000313" key="2">
    <source>
        <dbReference type="Proteomes" id="UP001060085"/>
    </source>
</evidence>
<protein>
    <submittedName>
        <fullName evidence="1">Uncharacterized protein</fullName>
    </submittedName>
</protein>
<sequence>MELNTEGYKYVVAVVRFFSRDDYYHVLEDDPWIVMRHYLTVARWKPNFRPSTDTIISTLDWVHFPEMPIELLTKIPYSNRNNGESNQKNCPKIVWPLEEKAVGKETTNWRNQIPIVHGYCQNLSGEVDFWLVGIEDNHTRDRPVRSSQSLREVIESCGFLDMSFYGPAYTWPNGRFGMAHIKERLDRA</sequence>
<accession>A0ACB9ZNS3</accession>
<gene>
    <name evidence="1" type="ORF">M9H77_34739</name>
</gene>
<reference evidence="2" key="1">
    <citation type="journal article" date="2023" name="Nat. Plants">
        <title>Single-cell RNA sequencing provides a high-resolution roadmap for understanding the multicellular compartmentation of specialized metabolism.</title>
        <authorList>
            <person name="Sun S."/>
            <person name="Shen X."/>
            <person name="Li Y."/>
            <person name="Li Y."/>
            <person name="Wang S."/>
            <person name="Li R."/>
            <person name="Zhang H."/>
            <person name="Shen G."/>
            <person name="Guo B."/>
            <person name="Wei J."/>
            <person name="Xu J."/>
            <person name="St-Pierre B."/>
            <person name="Chen S."/>
            <person name="Sun C."/>
        </authorList>
    </citation>
    <scope>NUCLEOTIDE SEQUENCE [LARGE SCALE GENOMIC DNA]</scope>
</reference>
<comment type="caution">
    <text evidence="1">The sequence shown here is derived from an EMBL/GenBank/DDBJ whole genome shotgun (WGS) entry which is preliminary data.</text>
</comment>
<evidence type="ECO:0000313" key="1">
    <source>
        <dbReference type="EMBL" id="KAI5648734.1"/>
    </source>
</evidence>
<proteinExistence type="predicted"/>